<sequence>MSVPRSALHSKVRKAVPDQRQSASYRFMPELRPVETTGIPLYGHPAWLLLRHIPPSVRSFSFRADGVVGKR</sequence>
<dbReference type="Proteomes" id="UP000284022">
    <property type="component" value="Unassembled WGS sequence"/>
</dbReference>
<proteinExistence type="predicted"/>
<dbReference type="AlphaFoldDB" id="A0A414BAJ3"/>
<dbReference type="EMBL" id="QSIF01000060">
    <property type="protein sequence ID" value="RHC71055.1"/>
    <property type="molecule type" value="Genomic_DNA"/>
</dbReference>
<accession>A0A414BAJ3</accession>
<gene>
    <name evidence="2" type="ORF">DW831_20045</name>
    <name evidence="1" type="ORF">DWW83_03060</name>
</gene>
<evidence type="ECO:0000313" key="1">
    <source>
        <dbReference type="EMBL" id="RGU40563.1"/>
    </source>
</evidence>
<organism evidence="2 4">
    <name type="scientific">Bacteroides uniformis</name>
    <dbReference type="NCBI Taxonomy" id="820"/>
    <lineage>
        <taxon>Bacteria</taxon>
        <taxon>Pseudomonadati</taxon>
        <taxon>Bacteroidota</taxon>
        <taxon>Bacteroidia</taxon>
        <taxon>Bacteroidales</taxon>
        <taxon>Bacteroidaceae</taxon>
        <taxon>Bacteroides</taxon>
    </lineage>
</organism>
<evidence type="ECO:0000313" key="4">
    <source>
        <dbReference type="Proteomes" id="UP000284514"/>
    </source>
</evidence>
<comment type="caution">
    <text evidence="2">The sequence shown here is derived from an EMBL/GenBank/DDBJ whole genome shotgun (WGS) entry which is preliminary data.</text>
</comment>
<dbReference type="EMBL" id="QRXV01000003">
    <property type="protein sequence ID" value="RGU40563.1"/>
    <property type="molecule type" value="Genomic_DNA"/>
</dbReference>
<evidence type="ECO:0000313" key="2">
    <source>
        <dbReference type="EMBL" id="RHC71055.1"/>
    </source>
</evidence>
<dbReference type="Proteomes" id="UP000284514">
    <property type="component" value="Unassembled WGS sequence"/>
</dbReference>
<name>A0A414BAJ3_BACUN</name>
<reference evidence="3 4" key="1">
    <citation type="submission" date="2018-08" db="EMBL/GenBank/DDBJ databases">
        <title>A genome reference for cultivated species of the human gut microbiota.</title>
        <authorList>
            <person name="Zou Y."/>
            <person name="Xue W."/>
            <person name="Luo G."/>
        </authorList>
    </citation>
    <scope>NUCLEOTIDE SEQUENCE [LARGE SCALE GENOMIC DNA]</scope>
    <source>
        <strain evidence="1 3">AF17-20</strain>
        <strain evidence="2 4">AM34-25</strain>
    </source>
</reference>
<protein>
    <submittedName>
        <fullName evidence="2">Uncharacterized protein</fullName>
    </submittedName>
</protein>
<evidence type="ECO:0000313" key="3">
    <source>
        <dbReference type="Proteomes" id="UP000284022"/>
    </source>
</evidence>